<name>A0A0B7GUU8_TREPH</name>
<reference evidence="3" key="1">
    <citation type="submission" date="2015-01" db="EMBL/GenBank/DDBJ databases">
        <authorList>
            <person name="Manzoor Shahid"/>
            <person name="Zubair Saima"/>
        </authorList>
    </citation>
    <scope>NUCLEOTIDE SEQUENCE [LARGE SCALE GENOMIC DNA]</scope>
    <source>
        <strain evidence="3">V1</strain>
    </source>
</reference>
<organism evidence="2 3">
    <name type="scientific">Treponema phagedenis</name>
    <dbReference type="NCBI Taxonomy" id="162"/>
    <lineage>
        <taxon>Bacteria</taxon>
        <taxon>Pseudomonadati</taxon>
        <taxon>Spirochaetota</taxon>
        <taxon>Spirochaetia</taxon>
        <taxon>Spirochaetales</taxon>
        <taxon>Treponemataceae</taxon>
        <taxon>Treponema</taxon>
    </lineage>
</organism>
<evidence type="ECO:0000313" key="2">
    <source>
        <dbReference type="EMBL" id="CEM62434.1"/>
    </source>
</evidence>
<gene>
    <name evidence="2" type="ORF">TPHV1_340003</name>
</gene>
<keyword evidence="1" id="KW-1133">Transmembrane helix</keyword>
<dbReference type="Proteomes" id="UP000042527">
    <property type="component" value="Unassembled WGS sequence"/>
</dbReference>
<dbReference type="AlphaFoldDB" id="A0A0B7GUU8"/>
<evidence type="ECO:0000256" key="1">
    <source>
        <dbReference type="SAM" id="Phobius"/>
    </source>
</evidence>
<keyword evidence="1" id="KW-0472">Membrane</keyword>
<evidence type="ECO:0000313" key="3">
    <source>
        <dbReference type="Proteomes" id="UP000042527"/>
    </source>
</evidence>
<accession>A0A0B7GUU8</accession>
<proteinExistence type="predicted"/>
<keyword evidence="1" id="KW-0812">Transmembrane</keyword>
<feature type="transmembrane region" description="Helical" evidence="1">
    <location>
        <begin position="28"/>
        <end position="47"/>
    </location>
</feature>
<sequence length="51" mass="5862">MSNSFYFMIYSGCIKNLIEVSNGRDTTIMAYVTKPVLILHYFSVIVIRKIA</sequence>
<protein>
    <submittedName>
        <fullName evidence="2">Uncharacterized protein</fullName>
    </submittedName>
</protein>
<keyword evidence="3" id="KW-1185">Reference proteome</keyword>
<dbReference type="EMBL" id="CDNC01000028">
    <property type="protein sequence ID" value="CEM62434.1"/>
    <property type="molecule type" value="Genomic_DNA"/>
</dbReference>